<dbReference type="Proteomes" id="UP000624325">
    <property type="component" value="Unassembled WGS sequence"/>
</dbReference>
<name>A0ABQ4C3G5_9ACTN</name>
<reference evidence="2 3" key="1">
    <citation type="submission" date="2021-01" db="EMBL/GenBank/DDBJ databases">
        <title>Whole genome shotgun sequence of Asanoa iriomotensis NBRC 100142.</title>
        <authorList>
            <person name="Komaki H."/>
            <person name="Tamura T."/>
        </authorList>
    </citation>
    <scope>NUCLEOTIDE SEQUENCE [LARGE SCALE GENOMIC DNA]</scope>
    <source>
        <strain evidence="2 3">NBRC 100142</strain>
    </source>
</reference>
<keyword evidence="3" id="KW-1185">Reference proteome</keyword>
<evidence type="ECO:0000313" key="2">
    <source>
        <dbReference type="EMBL" id="GIF57294.1"/>
    </source>
</evidence>
<sequence length="148" mass="16183">MRRVTKRTVTVVLAAAVTLGASSAAWAWWKFEGRATVEASAASIKPIKVETRDVDGLYPGAEKDLRVEIYNPNPFPVVIDRARAFARTDAERCDGDAISVELPDQPVRVEPGRKSYTLEDAVRMDEGVRGCQGANFRVTVLYSGQNAA</sequence>
<evidence type="ECO:0000256" key="1">
    <source>
        <dbReference type="SAM" id="SignalP"/>
    </source>
</evidence>
<feature type="signal peptide" evidence="1">
    <location>
        <begin position="1"/>
        <end position="27"/>
    </location>
</feature>
<organism evidence="2 3">
    <name type="scientific">Asanoa iriomotensis</name>
    <dbReference type="NCBI Taxonomy" id="234613"/>
    <lineage>
        <taxon>Bacteria</taxon>
        <taxon>Bacillati</taxon>
        <taxon>Actinomycetota</taxon>
        <taxon>Actinomycetes</taxon>
        <taxon>Micromonosporales</taxon>
        <taxon>Micromonosporaceae</taxon>
        <taxon>Asanoa</taxon>
    </lineage>
</organism>
<proteinExistence type="predicted"/>
<evidence type="ECO:0000313" key="3">
    <source>
        <dbReference type="Proteomes" id="UP000624325"/>
    </source>
</evidence>
<keyword evidence="1" id="KW-0732">Signal</keyword>
<accession>A0ABQ4C3G5</accession>
<gene>
    <name evidence="2" type="ORF">Air01nite_33890</name>
</gene>
<dbReference type="RefSeq" id="WP_203703394.1">
    <property type="nucleotide sequence ID" value="NZ_BAAALU010000021.1"/>
</dbReference>
<comment type="caution">
    <text evidence="2">The sequence shown here is derived from an EMBL/GenBank/DDBJ whole genome shotgun (WGS) entry which is preliminary data.</text>
</comment>
<feature type="chain" id="PRO_5045198366" evidence="1">
    <location>
        <begin position="28"/>
        <end position="148"/>
    </location>
</feature>
<dbReference type="EMBL" id="BONC01000021">
    <property type="protein sequence ID" value="GIF57294.1"/>
    <property type="molecule type" value="Genomic_DNA"/>
</dbReference>
<protein>
    <submittedName>
        <fullName evidence="2">Uncharacterized protein</fullName>
    </submittedName>
</protein>